<dbReference type="EMBL" id="JAKFHA010000001">
    <property type="protein sequence ID" value="MCF2525690.1"/>
    <property type="molecule type" value="Genomic_DNA"/>
</dbReference>
<dbReference type="AlphaFoldDB" id="A0AA41TY21"/>
<keyword evidence="2" id="KW-0812">Transmembrane</keyword>
<gene>
    <name evidence="3" type="ORF">LZ495_00410</name>
</gene>
<feature type="transmembrane region" description="Helical" evidence="2">
    <location>
        <begin position="45"/>
        <end position="66"/>
    </location>
</feature>
<name>A0AA41TY21_9ACTN</name>
<protein>
    <submittedName>
        <fullName evidence="3">Uncharacterized protein</fullName>
    </submittedName>
</protein>
<keyword evidence="2" id="KW-1133">Transmembrane helix</keyword>
<evidence type="ECO:0000256" key="1">
    <source>
        <dbReference type="SAM" id="MobiDB-lite"/>
    </source>
</evidence>
<proteinExistence type="predicted"/>
<evidence type="ECO:0000256" key="2">
    <source>
        <dbReference type="SAM" id="Phobius"/>
    </source>
</evidence>
<dbReference type="Proteomes" id="UP001165378">
    <property type="component" value="Unassembled WGS sequence"/>
</dbReference>
<organism evidence="3 4">
    <name type="scientific">Yinghuangia soli</name>
    <dbReference type="NCBI Taxonomy" id="2908204"/>
    <lineage>
        <taxon>Bacteria</taxon>
        <taxon>Bacillati</taxon>
        <taxon>Actinomycetota</taxon>
        <taxon>Actinomycetes</taxon>
        <taxon>Kitasatosporales</taxon>
        <taxon>Streptomycetaceae</taxon>
        <taxon>Yinghuangia</taxon>
    </lineage>
</organism>
<evidence type="ECO:0000313" key="3">
    <source>
        <dbReference type="EMBL" id="MCF2525690.1"/>
    </source>
</evidence>
<evidence type="ECO:0000313" key="4">
    <source>
        <dbReference type="Proteomes" id="UP001165378"/>
    </source>
</evidence>
<sequence>MTTYDTEDLRSALAAHAEDAPEGRGILEAAKQSADRKIRHRRRNLAVAGAFTLVLTTGLATGMLLGPGEERSGDVNVTTPTGGTSTASAPPKPTAAPFTSYADLKPGSDHFVRIERLIGDRQSLTIQPKAGAPDQIWADVVIYAPGTFDPARYLSGEEVTVQGTRGYFAELPGQWADPSPSGRPAPPLRQLAWQEPSGRWVVVTPSGPQYAAGGIKRASIIVAEMLRFQQTDFRGPVKLGGLPTGFLPQAVQVQDGSILLEFSDALPTSNPAPFLMPMTKGFSVTVADRNRPGGFGPLADAEPLELEQGQGWYVDWSKNRNGMDDLRAGIVVETSTCRVHFGVSDRTKVPRAELERIVRESEIKDCTDPTTWVKPLG</sequence>
<keyword evidence="4" id="KW-1185">Reference proteome</keyword>
<feature type="region of interest" description="Disordered" evidence="1">
    <location>
        <begin position="67"/>
        <end position="93"/>
    </location>
</feature>
<dbReference type="RefSeq" id="WP_235049721.1">
    <property type="nucleotide sequence ID" value="NZ_JAKFHA010000001.1"/>
</dbReference>
<comment type="caution">
    <text evidence="3">The sequence shown here is derived from an EMBL/GenBank/DDBJ whole genome shotgun (WGS) entry which is preliminary data.</text>
</comment>
<feature type="compositionally biased region" description="Low complexity" evidence="1">
    <location>
        <begin position="78"/>
        <end position="93"/>
    </location>
</feature>
<reference evidence="3" key="1">
    <citation type="submission" date="2022-01" db="EMBL/GenBank/DDBJ databases">
        <title>Genome-Based Taxonomic Classification of the Phylum Actinobacteria.</title>
        <authorList>
            <person name="Gao Y."/>
        </authorList>
    </citation>
    <scope>NUCLEOTIDE SEQUENCE</scope>
    <source>
        <strain evidence="3">KLBMP 8922</strain>
    </source>
</reference>
<accession>A0AA41TY21</accession>
<keyword evidence="2" id="KW-0472">Membrane</keyword>